<gene>
    <name evidence="2" type="ORF">B0H64DRAFT_418120</name>
</gene>
<reference evidence="2" key="2">
    <citation type="submission" date="2023-06" db="EMBL/GenBank/DDBJ databases">
        <authorList>
            <consortium name="Lawrence Berkeley National Laboratory"/>
            <person name="Haridas S."/>
            <person name="Hensen N."/>
            <person name="Bonometti L."/>
            <person name="Westerberg I."/>
            <person name="Brannstrom I.O."/>
            <person name="Guillou S."/>
            <person name="Cros-Aarteil S."/>
            <person name="Calhoun S."/>
            <person name="Kuo A."/>
            <person name="Mondo S."/>
            <person name="Pangilinan J."/>
            <person name="Riley R."/>
            <person name="Labutti K."/>
            <person name="Andreopoulos B."/>
            <person name="Lipzen A."/>
            <person name="Chen C."/>
            <person name="Yanf M."/>
            <person name="Daum C."/>
            <person name="Ng V."/>
            <person name="Clum A."/>
            <person name="Steindorff A."/>
            <person name="Ohm R."/>
            <person name="Martin F."/>
            <person name="Silar P."/>
            <person name="Natvig D."/>
            <person name="Lalanne C."/>
            <person name="Gautier V."/>
            <person name="Ament-Velasquez S.L."/>
            <person name="Kruys A."/>
            <person name="Hutchinson M.I."/>
            <person name="Powell A.J."/>
            <person name="Barry K."/>
            <person name="Miller A.N."/>
            <person name="Grigoriev I.V."/>
            <person name="Debuchy R."/>
            <person name="Gladieux P."/>
            <person name="Thoren M.H."/>
            <person name="Johannesson H."/>
        </authorList>
    </citation>
    <scope>NUCLEOTIDE SEQUENCE</scope>
    <source>
        <strain evidence="2">CBS 168.71</strain>
    </source>
</reference>
<dbReference type="EMBL" id="JAUEPN010000005">
    <property type="protein sequence ID" value="KAK3294116.1"/>
    <property type="molecule type" value="Genomic_DNA"/>
</dbReference>
<dbReference type="GO" id="GO:0016787">
    <property type="term" value="F:hydrolase activity"/>
    <property type="evidence" value="ECO:0007669"/>
    <property type="project" value="UniProtKB-KW"/>
</dbReference>
<dbReference type="GeneID" id="87842244"/>
<dbReference type="Proteomes" id="UP001278766">
    <property type="component" value="Unassembled WGS sequence"/>
</dbReference>
<dbReference type="SUPFAM" id="SSF53474">
    <property type="entry name" value="alpha/beta-Hydrolases"/>
    <property type="match status" value="1"/>
</dbReference>
<sequence>MDSTISQDQSIVLPDGRTLCYTTFGTSIAPEQPTVFYFHGFPGTHSEALPIHEAASKRGIAVVGVTRPGFGGSTPQPDRDLLSFPPDVLRLADHLGVARFAAMGVSGGGPYVLACLHAVPPARLLGGVVVSGIYPVALGMAGMQLPIRILYNVAPLAPGLVTWLIDWYAARAAQDTEQPGRYERIMADNFKGWPAEDREVVFADNGRLLDVLTRSSAEALRQGAEGFACEAKLFGTPWGFELEDLRVDAGKLVLWHGSKDANVPVDMAEKASGLIPNAEFRRYEDEAHLSIAVRYLDDILDTLAGMAEV</sequence>
<protein>
    <submittedName>
        <fullName evidence="2">Alpha/Beta hydrolase protein</fullName>
    </submittedName>
</protein>
<proteinExistence type="predicted"/>
<evidence type="ECO:0000313" key="2">
    <source>
        <dbReference type="EMBL" id="KAK3294116.1"/>
    </source>
</evidence>
<keyword evidence="3" id="KW-1185">Reference proteome</keyword>
<dbReference type="AlphaFoldDB" id="A0AAE0HCV5"/>
<name>A0AAE0HCV5_9PEZI</name>
<evidence type="ECO:0000259" key="1">
    <source>
        <dbReference type="Pfam" id="PF00561"/>
    </source>
</evidence>
<dbReference type="PANTHER" id="PTHR45763:SF46">
    <property type="entry name" value="AB HYDROLASE-1 DOMAIN-CONTAINING PROTEIN"/>
    <property type="match status" value="1"/>
</dbReference>
<dbReference type="RefSeq" id="XP_062657630.1">
    <property type="nucleotide sequence ID" value="XM_062805296.1"/>
</dbReference>
<dbReference type="Pfam" id="PF00561">
    <property type="entry name" value="Abhydrolase_1"/>
    <property type="match status" value="1"/>
</dbReference>
<dbReference type="Gene3D" id="3.40.50.1820">
    <property type="entry name" value="alpha/beta hydrolase"/>
    <property type="match status" value="1"/>
</dbReference>
<evidence type="ECO:0000313" key="3">
    <source>
        <dbReference type="Proteomes" id="UP001278766"/>
    </source>
</evidence>
<keyword evidence="2" id="KW-0378">Hydrolase</keyword>
<dbReference type="PANTHER" id="PTHR45763">
    <property type="entry name" value="HYDROLASE, ALPHA/BETA FOLD FAMILY PROTEIN, EXPRESSED-RELATED"/>
    <property type="match status" value="1"/>
</dbReference>
<organism evidence="2 3">
    <name type="scientific">Chaetomium fimeti</name>
    <dbReference type="NCBI Taxonomy" id="1854472"/>
    <lineage>
        <taxon>Eukaryota</taxon>
        <taxon>Fungi</taxon>
        <taxon>Dikarya</taxon>
        <taxon>Ascomycota</taxon>
        <taxon>Pezizomycotina</taxon>
        <taxon>Sordariomycetes</taxon>
        <taxon>Sordariomycetidae</taxon>
        <taxon>Sordariales</taxon>
        <taxon>Chaetomiaceae</taxon>
        <taxon>Chaetomium</taxon>
    </lineage>
</organism>
<reference evidence="2" key="1">
    <citation type="journal article" date="2023" name="Mol. Phylogenet. Evol.">
        <title>Genome-scale phylogeny and comparative genomics of the fungal order Sordariales.</title>
        <authorList>
            <person name="Hensen N."/>
            <person name="Bonometti L."/>
            <person name="Westerberg I."/>
            <person name="Brannstrom I.O."/>
            <person name="Guillou S."/>
            <person name="Cros-Aarteil S."/>
            <person name="Calhoun S."/>
            <person name="Haridas S."/>
            <person name="Kuo A."/>
            <person name="Mondo S."/>
            <person name="Pangilinan J."/>
            <person name="Riley R."/>
            <person name="LaButti K."/>
            <person name="Andreopoulos B."/>
            <person name="Lipzen A."/>
            <person name="Chen C."/>
            <person name="Yan M."/>
            <person name="Daum C."/>
            <person name="Ng V."/>
            <person name="Clum A."/>
            <person name="Steindorff A."/>
            <person name="Ohm R.A."/>
            <person name="Martin F."/>
            <person name="Silar P."/>
            <person name="Natvig D.O."/>
            <person name="Lalanne C."/>
            <person name="Gautier V."/>
            <person name="Ament-Velasquez S.L."/>
            <person name="Kruys A."/>
            <person name="Hutchinson M.I."/>
            <person name="Powell A.J."/>
            <person name="Barry K."/>
            <person name="Miller A.N."/>
            <person name="Grigoriev I.V."/>
            <person name="Debuchy R."/>
            <person name="Gladieux P."/>
            <person name="Hiltunen Thoren M."/>
            <person name="Johannesson H."/>
        </authorList>
    </citation>
    <scope>NUCLEOTIDE SEQUENCE</scope>
    <source>
        <strain evidence="2">CBS 168.71</strain>
    </source>
</reference>
<feature type="domain" description="AB hydrolase-1" evidence="1">
    <location>
        <begin position="33"/>
        <end position="291"/>
    </location>
</feature>
<dbReference type="InterPro" id="IPR029058">
    <property type="entry name" value="AB_hydrolase_fold"/>
</dbReference>
<dbReference type="InterPro" id="IPR000073">
    <property type="entry name" value="AB_hydrolase_1"/>
</dbReference>
<comment type="caution">
    <text evidence="2">The sequence shown here is derived from an EMBL/GenBank/DDBJ whole genome shotgun (WGS) entry which is preliminary data.</text>
</comment>
<accession>A0AAE0HCV5</accession>